<dbReference type="AlphaFoldDB" id="A0A3R8RFP8"/>
<comment type="caution">
    <text evidence="1">The sequence shown here is derived from an EMBL/GenBank/DDBJ whole genome shotgun (WGS) entry which is preliminary data.</text>
</comment>
<evidence type="ECO:0000313" key="1">
    <source>
        <dbReference type="EMBL" id="RRR54275.1"/>
    </source>
</evidence>
<organism evidence="1 2">
    <name type="scientific">Streptococcus suis</name>
    <dbReference type="NCBI Taxonomy" id="1307"/>
    <lineage>
        <taxon>Bacteria</taxon>
        <taxon>Bacillati</taxon>
        <taxon>Bacillota</taxon>
        <taxon>Bacilli</taxon>
        <taxon>Lactobacillales</taxon>
        <taxon>Streptococcaceae</taxon>
        <taxon>Streptococcus</taxon>
    </lineage>
</organism>
<accession>A0A3R8RFP8</accession>
<evidence type="ECO:0000313" key="2">
    <source>
        <dbReference type="Proteomes" id="UP000274117"/>
    </source>
</evidence>
<proteinExistence type="predicted"/>
<protein>
    <submittedName>
        <fullName evidence="1">Uncharacterized protein</fullName>
    </submittedName>
</protein>
<dbReference type="Proteomes" id="UP000274117">
    <property type="component" value="Unassembled WGS sequence"/>
</dbReference>
<gene>
    <name evidence="1" type="ORF">EI998_03095</name>
</gene>
<dbReference type="EMBL" id="RSDO01000004">
    <property type="protein sequence ID" value="RRR54275.1"/>
    <property type="molecule type" value="Genomic_DNA"/>
</dbReference>
<sequence length="111" mass="12946">MRARLSEFKPAFTACFEQGPVGYCITVNYNDYIAIEMDYRNTIFCRFKQAEFNNDYEEDSFIIVDCITKTNRRKRIKVGVSYVTAINKIAKQEYLERINNIAIEGVYSNGI</sequence>
<reference evidence="1 2" key="2">
    <citation type="submission" date="2018-12" db="EMBL/GenBank/DDBJ databases">
        <title>Whole-genome sequences of fifteen clinical Streptococcus suis strains isolated from pigs between 2006 and 2018.</title>
        <authorList>
            <person name="Stevens M.J.A."/>
            <person name="Cernela N."/>
            <person name="Spoerry Serrano N."/>
            <person name="Schmitt S."/>
            <person name="Schrenzel J."/>
            <person name="Stephan R."/>
        </authorList>
    </citation>
    <scope>NUCLEOTIDE SEQUENCE [LARGE SCALE GENOMIC DNA]</scope>
    <source>
        <strain evidence="1 2">PP422</strain>
    </source>
</reference>
<reference evidence="1 2" key="1">
    <citation type="submission" date="2018-11" db="EMBL/GenBank/DDBJ databases">
        <authorList>
            <person name="Stevens M.J."/>
            <person name="Cernela N."/>
            <person name="Spoerry Serrano N."/>
            <person name="Schmitt S."/>
            <person name="Schrenzel J."/>
            <person name="Stephan R."/>
        </authorList>
    </citation>
    <scope>NUCLEOTIDE SEQUENCE [LARGE SCALE GENOMIC DNA]</scope>
    <source>
        <strain evidence="1 2">PP422</strain>
    </source>
</reference>
<name>A0A3R8RFP8_STRSU</name>